<accession>A0ACC3AL60</accession>
<proteinExistence type="predicted"/>
<organism evidence="1 2">
    <name type="scientific">Neophaeococcomyces mojaviensis</name>
    <dbReference type="NCBI Taxonomy" id="3383035"/>
    <lineage>
        <taxon>Eukaryota</taxon>
        <taxon>Fungi</taxon>
        <taxon>Dikarya</taxon>
        <taxon>Ascomycota</taxon>
        <taxon>Pezizomycotina</taxon>
        <taxon>Eurotiomycetes</taxon>
        <taxon>Chaetothyriomycetidae</taxon>
        <taxon>Chaetothyriales</taxon>
        <taxon>Chaetothyriales incertae sedis</taxon>
        <taxon>Neophaeococcomyces</taxon>
    </lineage>
</organism>
<evidence type="ECO:0000313" key="1">
    <source>
        <dbReference type="EMBL" id="KAJ9664532.1"/>
    </source>
</evidence>
<sequence>MGSQQDCDEQIESRQPDSGHRYGTTYLSGKSRAVFGNVYCSHQDLKGLQGDEEWKLLLTALCYESMNDKKHHIHVANASTCDWLWSTIFARWLRVDKAKVFWISGKPGSGKSTLMKYLSRSNVTRDKLPKHPSSWIVIDFFFDFRLAGKTANSPEGLLRSLLHQIVKSVPEVGESLRANLDATIESSLESLKHAFEQALNLTKRRFLVLVDGLDEYTGKYGPLLKFLLSLKRCQHVKLCFASRPEPVIRDMLEGIPRIAMSDHNVRGIEKYINIAVEEFQPQLDALLLPNIKELILQRADGVFLWVHLTLDEILEACIEGATPEELHQKLDILPTEIEQLYQRILDRMPLSRKYEAATIFAMISVVNKPMTLNLLRHTMYFMAHELGIMYLPLHIIDGKHFERRLHGTMRGLIDLVPSSGEEDLDGVPKSFNVRLVHETLRSYFRQSGWPERNLPPGFRQVFPDSMWLRICSKALLTTDIYLASSIHNIVSTLAGIKIEYHEFVDLVTGNSANEGIAHWILLLHHSVTYIPLQAEEAASSSDEWLKASVEASMRSSIASIHYGLVGHHHIRGVQPKECSYNPEMNDLMLAASHEGYQYLRSHLKEIAALSDDERRELATMIMLISGKTPVCPAACSGIEEDEPMIAKNIIDTILSFDERISTFHLGAYLRVGYADMPQFLHHKLIKAQQCQPIPPKIPTWVGISPLFAHEPALFIWVCEYTGSGFDNFPVQLQTIASFGLDINSKCSTGHNVVHYIITKHIIGHTFLEPRNDCDCWPGDNIAESIEKLYAVEKAGANFSDQFKHRTPLQAFRHGLDLVHRAKKTNFDVLPEARFTQLEFMLEHKEATGHLPQPMLGTRFWESKYIPRLLERKCDVCSASLLAPDTTPQSAPSSNTSSPSRPRRPKPSRIPRPRPRPPQGKISNQV</sequence>
<evidence type="ECO:0000313" key="2">
    <source>
        <dbReference type="Proteomes" id="UP001172386"/>
    </source>
</evidence>
<gene>
    <name evidence="1" type="ORF">H2198_000183</name>
</gene>
<protein>
    <submittedName>
        <fullName evidence="1">Uncharacterized protein</fullName>
    </submittedName>
</protein>
<name>A0ACC3AL60_9EURO</name>
<keyword evidence="2" id="KW-1185">Reference proteome</keyword>
<reference evidence="1" key="1">
    <citation type="submission" date="2022-10" db="EMBL/GenBank/DDBJ databases">
        <title>Culturing micro-colonial fungi from biological soil crusts in the Mojave desert and describing Neophaeococcomyces mojavensis, and introducing the new genera and species Taxawa tesnikishii.</title>
        <authorList>
            <person name="Kurbessoian T."/>
            <person name="Stajich J.E."/>
        </authorList>
    </citation>
    <scope>NUCLEOTIDE SEQUENCE</scope>
    <source>
        <strain evidence="1">JES_112</strain>
    </source>
</reference>
<dbReference type="EMBL" id="JAPDRQ010000002">
    <property type="protein sequence ID" value="KAJ9664532.1"/>
    <property type="molecule type" value="Genomic_DNA"/>
</dbReference>
<comment type="caution">
    <text evidence="1">The sequence shown here is derived from an EMBL/GenBank/DDBJ whole genome shotgun (WGS) entry which is preliminary data.</text>
</comment>
<dbReference type="Proteomes" id="UP001172386">
    <property type="component" value="Unassembled WGS sequence"/>
</dbReference>